<protein>
    <submittedName>
        <fullName evidence="2">Uncharacterized protein</fullName>
    </submittedName>
</protein>
<evidence type="ECO:0000313" key="2">
    <source>
        <dbReference type="EMBL" id="SHG17751.1"/>
    </source>
</evidence>
<keyword evidence="1" id="KW-0812">Transmembrane</keyword>
<evidence type="ECO:0000256" key="1">
    <source>
        <dbReference type="SAM" id="Phobius"/>
    </source>
</evidence>
<feature type="transmembrane region" description="Helical" evidence="1">
    <location>
        <begin position="58"/>
        <end position="80"/>
    </location>
</feature>
<accession>A0A1M5HPA0</accession>
<dbReference type="EMBL" id="FQVA01000008">
    <property type="protein sequence ID" value="SHG17751.1"/>
    <property type="molecule type" value="Genomic_DNA"/>
</dbReference>
<reference evidence="3" key="1">
    <citation type="submission" date="2016-11" db="EMBL/GenBank/DDBJ databases">
        <authorList>
            <person name="Varghese N."/>
            <person name="Submissions S."/>
        </authorList>
    </citation>
    <scope>NUCLEOTIDE SEQUENCE [LARGE SCALE GENOMIC DNA]</scope>
    <source>
        <strain evidence="3">CGMCC 1.7063</strain>
    </source>
</reference>
<dbReference type="OrthoDB" id="9850663at2"/>
<name>A0A1M5HPA0_9GAMM</name>
<gene>
    <name evidence="2" type="ORF">SAMN04487965_3443</name>
</gene>
<keyword evidence="1" id="KW-1133">Transmembrane helix</keyword>
<keyword evidence="1" id="KW-0472">Membrane</keyword>
<sequence>MAYKPSDNENFDNLLMLFALLITAAMVFALFCGFFWVYDNLQHINSTAAKLVQAHPVAAPAAALTCICMAPATFFMLFALQNRRDDHGHFEILAEPENLSSSAFSPRHQ</sequence>
<dbReference type="Proteomes" id="UP000184170">
    <property type="component" value="Unassembled WGS sequence"/>
</dbReference>
<evidence type="ECO:0000313" key="3">
    <source>
        <dbReference type="Proteomes" id="UP000184170"/>
    </source>
</evidence>
<feature type="transmembrane region" description="Helical" evidence="1">
    <location>
        <begin position="14"/>
        <end position="38"/>
    </location>
</feature>
<dbReference type="AlphaFoldDB" id="A0A1M5HPA0"/>
<proteinExistence type="predicted"/>
<keyword evidence="3" id="KW-1185">Reference proteome</keyword>
<dbReference type="RefSeq" id="WP_073277487.1">
    <property type="nucleotide sequence ID" value="NZ_FQVA01000008.1"/>
</dbReference>
<organism evidence="2 3">
    <name type="scientific">Microbulbifer donghaiensis</name>
    <dbReference type="NCBI Taxonomy" id="494016"/>
    <lineage>
        <taxon>Bacteria</taxon>
        <taxon>Pseudomonadati</taxon>
        <taxon>Pseudomonadota</taxon>
        <taxon>Gammaproteobacteria</taxon>
        <taxon>Cellvibrionales</taxon>
        <taxon>Microbulbiferaceae</taxon>
        <taxon>Microbulbifer</taxon>
    </lineage>
</organism>